<gene>
    <name evidence="6" type="ORF">BIV18_01310</name>
</gene>
<evidence type="ECO:0000259" key="5">
    <source>
        <dbReference type="PROSITE" id="PS51935"/>
    </source>
</evidence>
<comment type="similarity">
    <text evidence="1">Belongs to the peptidase C40 family.</text>
</comment>
<keyword evidence="4" id="KW-0788">Thiol protease</keyword>
<evidence type="ECO:0000256" key="2">
    <source>
        <dbReference type="ARBA" id="ARBA00022670"/>
    </source>
</evidence>
<dbReference type="InterPro" id="IPR000064">
    <property type="entry name" value="NLP_P60_dom"/>
</dbReference>
<reference evidence="6 7" key="1">
    <citation type="journal article" date="2016" name="Appl. Environ. Microbiol.">
        <title>Function and Phylogeny of Bacterial Butyryl Coenzyme A:Acetate Transferases and Their Diversity in the Proximal Colon of Swine.</title>
        <authorList>
            <person name="Trachsel J."/>
            <person name="Bayles D.O."/>
            <person name="Looft T."/>
            <person name="Levine U.Y."/>
            <person name="Allen H.K."/>
        </authorList>
    </citation>
    <scope>NUCLEOTIDE SEQUENCE [LARGE SCALE GENOMIC DNA]</scope>
    <source>
        <strain evidence="6 7">35-6-1</strain>
    </source>
</reference>
<dbReference type="PANTHER" id="PTHR47053:SF1">
    <property type="entry name" value="MUREIN DD-ENDOPEPTIDASE MEPH-RELATED"/>
    <property type="match status" value="1"/>
</dbReference>
<sequence>MVSLKNKLPLGLFALCAVSVVGMKDTGVFINEHVQKTYSGSEIEFSIGEKVEILENKGNEYYIQKGKAKVTIPQEKILLTEVNVPTYKVVKASPILDDNGKIIRNLFIDEYAIGISIDDNKAKIKCNDGTVGNVDRSALKKISDKRNNVTEVQVKNNSVARSDNGKKINLNKNQVVNVVDYNNGFFVIQENGNYYNVEAKNLNIVSGLKQEKTEEAKVDENSLLSADEKEIQEVIKNKDLKENKEIKEFKKSSAPNASIVGKVILSAENKLGSTYVYGDTGKEGYDCSGLVYSIYNDELGISIPRSSVSQSTFGKQVSKDDLQEGDLVFFNTTGSGVSHVGIYVGDGKFIHASSGQGKVMTSSLTEEYYQERYVNATRVL</sequence>
<dbReference type="GO" id="GO:0008234">
    <property type="term" value="F:cysteine-type peptidase activity"/>
    <property type="evidence" value="ECO:0007669"/>
    <property type="project" value="UniProtKB-KW"/>
</dbReference>
<dbReference type="InterPro" id="IPR038765">
    <property type="entry name" value="Papain-like_cys_pep_sf"/>
</dbReference>
<evidence type="ECO:0000256" key="4">
    <source>
        <dbReference type="ARBA" id="ARBA00022807"/>
    </source>
</evidence>
<evidence type="ECO:0000313" key="7">
    <source>
        <dbReference type="Proteomes" id="UP000187166"/>
    </source>
</evidence>
<dbReference type="Pfam" id="PF00877">
    <property type="entry name" value="NLPC_P60"/>
    <property type="match status" value="1"/>
</dbReference>
<dbReference type="InterPro" id="IPR051202">
    <property type="entry name" value="Peptidase_C40"/>
</dbReference>
<dbReference type="Gene3D" id="3.90.1720.10">
    <property type="entry name" value="endopeptidase domain like (from Nostoc punctiforme)"/>
    <property type="match status" value="1"/>
</dbReference>
<evidence type="ECO:0000313" key="6">
    <source>
        <dbReference type="EMBL" id="OLR64278.1"/>
    </source>
</evidence>
<accession>A0A1U7LY49</accession>
<dbReference type="PROSITE" id="PS51935">
    <property type="entry name" value="NLPC_P60"/>
    <property type="match status" value="1"/>
</dbReference>
<keyword evidence="2" id="KW-0645">Protease</keyword>
<evidence type="ECO:0000256" key="1">
    <source>
        <dbReference type="ARBA" id="ARBA00007074"/>
    </source>
</evidence>
<keyword evidence="7" id="KW-1185">Reference proteome</keyword>
<dbReference type="GO" id="GO:0006508">
    <property type="term" value="P:proteolysis"/>
    <property type="evidence" value="ECO:0007669"/>
    <property type="project" value="UniProtKB-KW"/>
</dbReference>
<proteinExistence type="inferred from homology"/>
<dbReference type="SUPFAM" id="SSF54001">
    <property type="entry name" value="Cysteine proteinases"/>
    <property type="match status" value="1"/>
</dbReference>
<protein>
    <submittedName>
        <fullName evidence="6">Hydrolase</fullName>
    </submittedName>
</protein>
<dbReference type="Proteomes" id="UP000187166">
    <property type="component" value="Unassembled WGS sequence"/>
</dbReference>
<dbReference type="PANTHER" id="PTHR47053">
    <property type="entry name" value="MUREIN DD-ENDOPEPTIDASE MEPH-RELATED"/>
    <property type="match status" value="1"/>
</dbReference>
<feature type="domain" description="NlpC/P60" evidence="5">
    <location>
        <begin position="257"/>
        <end position="380"/>
    </location>
</feature>
<name>A0A1U7LY49_9FIRM</name>
<dbReference type="AlphaFoldDB" id="A0A1U7LY49"/>
<dbReference type="EMBL" id="MJIH01000001">
    <property type="protein sequence ID" value="OLR64278.1"/>
    <property type="molecule type" value="Genomic_DNA"/>
</dbReference>
<organism evidence="6 7">
    <name type="scientific">Peptoniphilus porci</name>
    <dbReference type="NCBI Taxonomy" id="2652280"/>
    <lineage>
        <taxon>Bacteria</taxon>
        <taxon>Bacillati</taxon>
        <taxon>Bacillota</taxon>
        <taxon>Tissierellia</taxon>
        <taxon>Tissierellales</taxon>
        <taxon>Peptoniphilaceae</taxon>
        <taxon>Peptoniphilus</taxon>
    </lineage>
</organism>
<keyword evidence="3 6" id="KW-0378">Hydrolase</keyword>
<evidence type="ECO:0000256" key="3">
    <source>
        <dbReference type="ARBA" id="ARBA00022801"/>
    </source>
</evidence>
<comment type="caution">
    <text evidence="6">The sequence shown here is derived from an EMBL/GenBank/DDBJ whole genome shotgun (WGS) entry which is preliminary data.</text>
</comment>